<feature type="region of interest" description="Disordered" evidence="1">
    <location>
        <begin position="1"/>
        <end position="58"/>
    </location>
</feature>
<dbReference type="GO" id="GO:0005737">
    <property type="term" value="C:cytoplasm"/>
    <property type="evidence" value="ECO:0007669"/>
    <property type="project" value="TreeGrafter"/>
</dbReference>
<keyword evidence="3" id="KW-1185">Reference proteome</keyword>
<dbReference type="PANTHER" id="PTHR31285:SF0">
    <property type="entry name" value="NICOTINAMIDE MONONUCLEOTIDE ADENYLYLTRANSFERASE"/>
    <property type="match status" value="1"/>
</dbReference>
<proteinExistence type="predicted"/>
<organism evidence="2 3">
    <name type="scientific">Ceratobasidium theobromae</name>
    <dbReference type="NCBI Taxonomy" id="1582974"/>
    <lineage>
        <taxon>Eukaryota</taxon>
        <taxon>Fungi</taxon>
        <taxon>Dikarya</taxon>
        <taxon>Basidiomycota</taxon>
        <taxon>Agaricomycotina</taxon>
        <taxon>Agaricomycetes</taxon>
        <taxon>Cantharellales</taxon>
        <taxon>Ceratobasidiaceae</taxon>
        <taxon>Ceratobasidium</taxon>
    </lineage>
</organism>
<keyword evidence="2" id="KW-0808">Transferase</keyword>
<dbReference type="SUPFAM" id="SSF52374">
    <property type="entry name" value="Nucleotidylyl transferase"/>
    <property type="match status" value="1"/>
</dbReference>
<feature type="compositionally biased region" description="Polar residues" evidence="1">
    <location>
        <begin position="117"/>
        <end position="132"/>
    </location>
</feature>
<comment type="caution">
    <text evidence="2">The sequence shown here is derived from an EMBL/GenBank/DDBJ whole genome shotgun (WGS) entry which is preliminary data.</text>
</comment>
<dbReference type="GO" id="GO:0016887">
    <property type="term" value="F:ATP hydrolysis activity"/>
    <property type="evidence" value="ECO:0007669"/>
    <property type="project" value="TreeGrafter"/>
</dbReference>
<keyword evidence="2" id="KW-0548">Nucleotidyltransferase</keyword>
<dbReference type="Pfam" id="PF07491">
    <property type="entry name" value="PPI_Ypi1"/>
    <property type="match status" value="1"/>
</dbReference>
<feature type="region of interest" description="Disordered" evidence="1">
    <location>
        <begin position="82"/>
        <end position="171"/>
    </location>
</feature>
<dbReference type="Gene3D" id="3.40.50.620">
    <property type="entry name" value="HUPs"/>
    <property type="match status" value="1"/>
</dbReference>
<dbReference type="Proteomes" id="UP000383932">
    <property type="component" value="Unassembled WGS sequence"/>
</dbReference>
<gene>
    <name evidence="2" type="ORF">CTheo_1714</name>
</gene>
<dbReference type="GO" id="GO:0004865">
    <property type="term" value="F:protein serine/threonine phosphatase inhibitor activity"/>
    <property type="evidence" value="ECO:0007669"/>
    <property type="project" value="InterPro"/>
</dbReference>
<name>A0A5N5QTC7_9AGAM</name>
<dbReference type="OrthoDB" id="5591297at2759"/>
<protein>
    <submittedName>
        <fullName evidence="2">Cytidylyltransferase</fullName>
    </submittedName>
</protein>
<sequence length="405" mass="43895">MASTARRPATSAPGDASRTITLRDSQPVPENNPSNTPDTSILRLRGGPRSRPRVMWDAGVIDNEGCNRKKSKICCIYHKPRRFDESSSESSSDESDSSCGSNDSRKRSHNHPHNRGDQSNTSHPNGGSSSTFHADPGPNAYEKSSSSSKGKRKGALQPLTINNRGETTGNEPLNVTILDSSFNPPTIAHAALASASRVEPALAHLVASPRLLLLSLTNPDKILKAGDATPAQRLEMMAILADELATGANAGSIAVGVTNAPTFVEKSVILREQFETMNQGQKVQLTFLMGWDTIVRVFASRYYSSSEAMIEQLGKFFGPDGSTVLCARRGELDDASQETEFLNLPYVAPFFNQGKIALVDLDRSVRNISSSGVRAGTVEDAEKTCPRGVVDYVREHDLYFWKKGT</sequence>
<feature type="compositionally biased region" description="Polar residues" evidence="1">
    <location>
        <begin position="18"/>
        <end position="39"/>
    </location>
</feature>
<feature type="compositionally biased region" description="Polar residues" evidence="1">
    <location>
        <begin position="159"/>
        <end position="171"/>
    </location>
</feature>
<evidence type="ECO:0000313" key="3">
    <source>
        <dbReference type="Proteomes" id="UP000383932"/>
    </source>
</evidence>
<dbReference type="GO" id="GO:0005634">
    <property type="term" value="C:nucleus"/>
    <property type="evidence" value="ECO:0007669"/>
    <property type="project" value="TreeGrafter"/>
</dbReference>
<evidence type="ECO:0000256" key="1">
    <source>
        <dbReference type="SAM" id="MobiDB-lite"/>
    </source>
</evidence>
<evidence type="ECO:0000313" key="2">
    <source>
        <dbReference type="EMBL" id="KAB5594899.1"/>
    </source>
</evidence>
<reference evidence="2 3" key="1">
    <citation type="journal article" date="2019" name="Fungal Biol. Biotechnol.">
        <title>Draft genome sequence of fastidious pathogen Ceratobasidium theobromae, which causes vascular-streak dieback in Theobroma cacao.</title>
        <authorList>
            <person name="Ali S.S."/>
            <person name="Asman A."/>
            <person name="Shao J."/>
            <person name="Firmansyah A.P."/>
            <person name="Susilo A.W."/>
            <person name="Rosmana A."/>
            <person name="McMahon P."/>
            <person name="Junaid M."/>
            <person name="Guest D."/>
            <person name="Kheng T.Y."/>
            <person name="Meinhardt L.W."/>
            <person name="Bailey B.A."/>
        </authorList>
    </citation>
    <scope>NUCLEOTIDE SEQUENCE [LARGE SCALE GENOMIC DNA]</scope>
    <source>
        <strain evidence="2 3">CT2</strain>
    </source>
</reference>
<dbReference type="GO" id="GO:0000309">
    <property type="term" value="F:nicotinamide-nucleotide adenylyltransferase activity"/>
    <property type="evidence" value="ECO:0007669"/>
    <property type="project" value="TreeGrafter"/>
</dbReference>
<dbReference type="AlphaFoldDB" id="A0A5N5QTC7"/>
<dbReference type="InterPro" id="IPR011107">
    <property type="entry name" value="PPI_Ypi1"/>
</dbReference>
<accession>A0A5N5QTC7</accession>
<dbReference type="InterPro" id="IPR014729">
    <property type="entry name" value="Rossmann-like_a/b/a_fold"/>
</dbReference>
<dbReference type="EMBL" id="SSOP01000015">
    <property type="protein sequence ID" value="KAB5594899.1"/>
    <property type="molecule type" value="Genomic_DNA"/>
</dbReference>
<dbReference type="PANTHER" id="PTHR31285">
    <property type="entry name" value="NICOTINAMIDE MONONUCLEOTIDE ADENYLYLTRANSFERASE"/>
    <property type="match status" value="1"/>
</dbReference>